<gene>
    <name evidence="1" type="ORF">V8J38_11395</name>
</gene>
<protein>
    <submittedName>
        <fullName evidence="1">Uncharacterized protein</fullName>
    </submittedName>
</protein>
<proteinExistence type="predicted"/>
<keyword evidence="2" id="KW-1185">Reference proteome</keyword>
<dbReference type="Proteomes" id="UP001363460">
    <property type="component" value="Chromosome"/>
</dbReference>
<sequence length="124" mass="13567">MSGEKHTPVKLHAVFNGHYWDVAVSPEDFSQCVGSCHRNSVLGYGLDGAERYARLFAAAPDLLEALTEARLTLSLTRTNIMVEMKKSEGTAYRWEGVPEALQARIVQCDDAIARARGEQDGGGE</sequence>
<organism evidence="1 2">
    <name type="scientific">Brevundimonas olei</name>
    <dbReference type="NCBI Taxonomy" id="657642"/>
    <lineage>
        <taxon>Bacteria</taxon>
        <taxon>Pseudomonadati</taxon>
        <taxon>Pseudomonadota</taxon>
        <taxon>Alphaproteobacteria</taxon>
        <taxon>Caulobacterales</taxon>
        <taxon>Caulobacteraceae</taxon>
        <taxon>Brevundimonas</taxon>
    </lineage>
</organism>
<evidence type="ECO:0000313" key="1">
    <source>
        <dbReference type="EMBL" id="WWT53859.1"/>
    </source>
</evidence>
<name>A0ABZ2IC17_9CAUL</name>
<reference evidence="1 2" key="1">
    <citation type="submission" date="2024-02" db="EMBL/GenBank/DDBJ databases">
        <title>Distribution and functional of Brevundimonas-related endobacteria within Verticillium dahliae.</title>
        <authorList>
            <person name="Zeng H."/>
        </authorList>
    </citation>
    <scope>NUCLEOTIDE SEQUENCE [LARGE SCALE GENOMIC DNA]</scope>
    <source>
        <strain evidence="1 2">TRM 44200</strain>
    </source>
</reference>
<evidence type="ECO:0000313" key="2">
    <source>
        <dbReference type="Proteomes" id="UP001363460"/>
    </source>
</evidence>
<accession>A0ABZ2IC17</accession>
<dbReference type="RefSeq" id="WP_338575796.1">
    <property type="nucleotide sequence ID" value="NZ_CP146369.1"/>
</dbReference>
<dbReference type="EMBL" id="CP146369">
    <property type="protein sequence ID" value="WWT53859.1"/>
    <property type="molecule type" value="Genomic_DNA"/>
</dbReference>